<protein>
    <recommendedName>
        <fullName evidence="1">Serine/threonine protein phosphatase 2A regulatory subunit</fullName>
    </recommendedName>
</protein>
<feature type="compositionally biased region" description="Acidic residues" evidence="2">
    <location>
        <begin position="503"/>
        <end position="517"/>
    </location>
</feature>
<accession>A0A8J6B9Z9</accession>
<sequence>MAFRGDRVKANTKASGQTPRRRHRRSSIVKEKLSVLSFKSDPNASNIILTEIVLLPKFSEVPAPDRTALFIRKLEQCSAVNPIGTDMAPAVAQAMDIKRRTLEDIVDYINQTRSVFKDSTVLATLIRMVAANIFRPLPKPTADLEIFDPEEDEPKLEQNWPVLQLVYDIFLRFIISPEIDPKVAKKHIDSRFVTQMIALFDSEDPRERDYLKTALHWLYAKLMAYRAFIRRTMNATMYHFTHHSMRFSGISEFLEIYGSIINGFALPLKPEHLNFLHKTLMPLHRVDVITHFHVQLSYCVTQFIEKDTHLIEPIVKALLRYWPITSSPKAVLFLNELEDLLELTPPAEFSRILDPVLTLLGQCVSSTHFHIAERALTLINNNEVVAAHIASTYERAIPILFHPLCYNTKTHWNQTILSYTFNALKTLMGLDATLFNQCAEQFKGVIEDDSASVVHKQEKWDALSLIAAGKDPELAALAAERASLAPKFVPRFPMQSKAREEVESSEPELDTDSEEEEAVVKSPSPRSPHLKMRRKSVLPTQNQRVTVALDSYIPIAQRE</sequence>
<evidence type="ECO:0000256" key="1">
    <source>
        <dbReference type="PIRNR" id="PIRNR028043"/>
    </source>
</evidence>
<dbReference type="Pfam" id="PF01603">
    <property type="entry name" value="B56"/>
    <property type="match status" value="1"/>
</dbReference>
<dbReference type="Proteomes" id="UP000717585">
    <property type="component" value="Unassembled WGS sequence"/>
</dbReference>
<dbReference type="OrthoDB" id="10264446at2759"/>
<dbReference type="EMBL" id="JAHDYR010000006">
    <property type="protein sequence ID" value="KAG9396344.1"/>
    <property type="molecule type" value="Genomic_DNA"/>
</dbReference>
<dbReference type="Gene3D" id="1.25.10.10">
    <property type="entry name" value="Leucine-rich Repeat Variant"/>
    <property type="match status" value="1"/>
</dbReference>
<feature type="region of interest" description="Disordered" evidence="2">
    <location>
        <begin position="1"/>
        <end position="26"/>
    </location>
</feature>
<gene>
    <name evidence="3" type="ORF">J8273_2075</name>
</gene>
<comment type="caution">
    <text evidence="3">The sequence shown here is derived from an EMBL/GenBank/DDBJ whole genome shotgun (WGS) entry which is preliminary data.</text>
</comment>
<evidence type="ECO:0000256" key="2">
    <source>
        <dbReference type="SAM" id="MobiDB-lite"/>
    </source>
</evidence>
<keyword evidence="4" id="KW-1185">Reference proteome</keyword>
<dbReference type="PIRSF" id="PIRSF028043">
    <property type="entry name" value="PP2A_B56"/>
    <property type="match status" value="1"/>
</dbReference>
<evidence type="ECO:0000313" key="4">
    <source>
        <dbReference type="Proteomes" id="UP000717585"/>
    </source>
</evidence>
<name>A0A8J6B9Z9_9EUKA</name>
<organism evidence="3 4">
    <name type="scientific">Carpediemonas membranifera</name>
    <dbReference type="NCBI Taxonomy" id="201153"/>
    <lineage>
        <taxon>Eukaryota</taxon>
        <taxon>Metamonada</taxon>
        <taxon>Carpediemonas-like organisms</taxon>
        <taxon>Carpediemonas</taxon>
    </lineage>
</organism>
<dbReference type="PANTHER" id="PTHR10257">
    <property type="entry name" value="SERINE/THREONINE PROTEIN PHOSPHATASE 2A PP2A REGULATORY SUBUNIT B"/>
    <property type="match status" value="1"/>
</dbReference>
<dbReference type="InterPro" id="IPR011989">
    <property type="entry name" value="ARM-like"/>
</dbReference>
<comment type="similarity">
    <text evidence="1">Belongs to the phosphatase 2A regulatory subunit.</text>
</comment>
<proteinExistence type="inferred from homology"/>
<dbReference type="SUPFAM" id="SSF48371">
    <property type="entry name" value="ARM repeat"/>
    <property type="match status" value="1"/>
</dbReference>
<dbReference type="InterPro" id="IPR016024">
    <property type="entry name" value="ARM-type_fold"/>
</dbReference>
<dbReference type="AlphaFoldDB" id="A0A8J6B9Z9"/>
<dbReference type="GO" id="GO:0019888">
    <property type="term" value="F:protein phosphatase regulator activity"/>
    <property type="evidence" value="ECO:0007669"/>
    <property type="project" value="UniProtKB-UniRule"/>
</dbReference>
<dbReference type="GO" id="GO:0000159">
    <property type="term" value="C:protein phosphatase type 2A complex"/>
    <property type="evidence" value="ECO:0007669"/>
    <property type="project" value="UniProtKB-UniRule"/>
</dbReference>
<feature type="region of interest" description="Disordered" evidence="2">
    <location>
        <begin position="495"/>
        <end position="540"/>
    </location>
</feature>
<dbReference type="GO" id="GO:0007165">
    <property type="term" value="P:signal transduction"/>
    <property type="evidence" value="ECO:0007669"/>
    <property type="project" value="InterPro"/>
</dbReference>
<evidence type="ECO:0000313" key="3">
    <source>
        <dbReference type="EMBL" id="KAG9396344.1"/>
    </source>
</evidence>
<dbReference type="PANTHER" id="PTHR10257:SF3">
    <property type="entry name" value="SERINE_THREONINE-PROTEIN PHOSPHATASE 2A 56 KDA REGULATORY SUBUNIT GAMMA ISOFORM"/>
    <property type="match status" value="1"/>
</dbReference>
<dbReference type="FunFam" id="1.25.10.10:FF:000331">
    <property type="entry name" value="Phosphoprotein phosphatase, putative"/>
    <property type="match status" value="1"/>
</dbReference>
<dbReference type="InterPro" id="IPR002554">
    <property type="entry name" value="PP2A_B56"/>
</dbReference>
<reference evidence="3" key="1">
    <citation type="submission" date="2021-05" db="EMBL/GenBank/DDBJ databases">
        <title>A free-living protist that lacks canonical eukaryotic 1 DNA replication and segregation systems.</title>
        <authorList>
            <person name="Salas-Leiva D.E."/>
            <person name="Tromer E.C."/>
            <person name="Curtis B.A."/>
            <person name="Jerlstrom-Hultqvist J."/>
            <person name="Kolisko M."/>
            <person name="Yi Z."/>
            <person name="Salas-Leiva J.S."/>
            <person name="Gallot-Lavallee L."/>
            <person name="Kops G.J.P.L."/>
            <person name="Archibald J.M."/>
            <person name="Simpson A.G.B."/>
            <person name="Roger A.J."/>
        </authorList>
    </citation>
    <scope>NUCLEOTIDE SEQUENCE</scope>
    <source>
        <strain evidence="3">BICM</strain>
    </source>
</reference>